<dbReference type="GO" id="GO:0016747">
    <property type="term" value="F:acyltransferase activity, transferring groups other than amino-acyl groups"/>
    <property type="evidence" value="ECO:0007669"/>
    <property type="project" value="InterPro"/>
</dbReference>
<dbReference type="SUPFAM" id="SSF55729">
    <property type="entry name" value="Acyl-CoA N-acyltransferases (Nat)"/>
    <property type="match status" value="1"/>
</dbReference>
<dbReference type="Proteomes" id="UP001147747">
    <property type="component" value="Unassembled WGS sequence"/>
</dbReference>
<dbReference type="OrthoDB" id="2326446at2759"/>
<dbReference type="PROSITE" id="PS51186">
    <property type="entry name" value="GNAT"/>
    <property type="match status" value="1"/>
</dbReference>
<dbReference type="Gene3D" id="3.40.630.30">
    <property type="match status" value="1"/>
</dbReference>
<evidence type="ECO:0000259" key="1">
    <source>
        <dbReference type="PROSITE" id="PS51186"/>
    </source>
</evidence>
<dbReference type="GeneID" id="81371084"/>
<sequence length="212" mass="24740">MANEQHSSQCHLEPIDLNQETQFTELQRQRTLCGWDYEQQTLQSWKENTNTKKLFWITIPDPEDKDKSIRAGHISLDPSSGILQPGLLQDDEIDLTLKTFFISPEHRALKLGKKAVQLLENLAINKPHGDPRCRYLTLCAISKRYVYDEECRGLWSKVGMAEPPFSIQEWYEKLGYVTWKEMPLTEATSLDGEVFRVWEALMRKDLRENLNL</sequence>
<reference evidence="2" key="2">
    <citation type="journal article" date="2023" name="IMA Fungus">
        <title>Comparative genomic study of the Penicillium genus elucidates a diverse pangenome and 15 lateral gene transfer events.</title>
        <authorList>
            <person name="Petersen C."/>
            <person name="Sorensen T."/>
            <person name="Nielsen M.R."/>
            <person name="Sondergaard T.E."/>
            <person name="Sorensen J.L."/>
            <person name="Fitzpatrick D.A."/>
            <person name="Frisvad J.C."/>
            <person name="Nielsen K.L."/>
        </authorList>
    </citation>
    <scope>NUCLEOTIDE SEQUENCE</scope>
    <source>
        <strain evidence="2">IBT 29677</strain>
    </source>
</reference>
<proteinExistence type="predicted"/>
<name>A0A9W9VYX1_9EURO</name>
<gene>
    <name evidence="2" type="ORF">N7509_007467</name>
</gene>
<keyword evidence="3" id="KW-1185">Reference proteome</keyword>
<feature type="domain" description="N-acetyltransferase" evidence="1">
    <location>
        <begin position="13"/>
        <end position="183"/>
    </location>
</feature>
<reference evidence="2" key="1">
    <citation type="submission" date="2022-12" db="EMBL/GenBank/DDBJ databases">
        <authorList>
            <person name="Petersen C."/>
        </authorList>
    </citation>
    <scope>NUCLEOTIDE SEQUENCE</scope>
    <source>
        <strain evidence="2">IBT 29677</strain>
    </source>
</reference>
<evidence type="ECO:0000313" key="2">
    <source>
        <dbReference type="EMBL" id="KAJ5391977.1"/>
    </source>
</evidence>
<dbReference type="InterPro" id="IPR016181">
    <property type="entry name" value="Acyl_CoA_acyltransferase"/>
</dbReference>
<dbReference type="EMBL" id="JAPZBU010000008">
    <property type="protein sequence ID" value="KAJ5391977.1"/>
    <property type="molecule type" value="Genomic_DNA"/>
</dbReference>
<evidence type="ECO:0000313" key="3">
    <source>
        <dbReference type="Proteomes" id="UP001147747"/>
    </source>
</evidence>
<comment type="caution">
    <text evidence="2">The sequence shown here is derived from an EMBL/GenBank/DDBJ whole genome shotgun (WGS) entry which is preliminary data.</text>
</comment>
<accession>A0A9W9VYX1</accession>
<dbReference type="InterPro" id="IPR000182">
    <property type="entry name" value="GNAT_dom"/>
</dbReference>
<organism evidence="2 3">
    <name type="scientific">Penicillium cosmopolitanum</name>
    <dbReference type="NCBI Taxonomy" id="1131564"/>
    <lineage>
        <taxon>Eukaryota</taxon>
        <taxon>Fungi</taxon>
        <taxon>Dikarya</taxon>
        <taxon>Ascomycota</taxon>
        <taxon>Pezizomycotina</taxon>
        <taxon>Eurotiomycetes</taxon>
        <taxon>Eurotiomycetidae</taxon>
        <taxon>Eurotiales</taxon>
        <taxon>Aspergillaceae</taxon>
        <taxon>Penicillium</taxon>
    </lineage>
</organism>
<dbReference type="AlphaFoldDB" id="A0A9W9VYX1"/>
<dbReference type="RefSeq" id="XP_056487655.1">
    <property type="nucleotide sequence ID" value="XM_056632104.1"/>
</dbReference>
<protein>
    <recommendedName>
        <fullName evidence="1">N-acetyltransferase domain-containing protein</fullName>
    </recommendedName>
</protein>